<evidence type="ECO:0000256" key="6">
    <source>
        <dbReference type="ARBA" id="ARBA00022605"/>
    </source>
</evidence>
<accession>A0A8J7QA29</accession>
<evidence type="ECO:0000313" key="14">
    <source>
        <dbReference type="Proteomes" id="UP000664417"/>
    </source>
</evidence>
<evidence type="ECO:0000256" key="7">
    <source>
        <dbReference type="ARBA" id="ARBA00022679"/>
    </source>
</evidence>
<feature type="domain" description="Aminotransferase class I/classII large" evidence="12">
    <location>
        <begin position="27"/>
        <end position="334"/>
    </location>
</feature>
<dbReference type="Pfam" id="PF00702">
    <property type="entry name" value="Hydrolase"/>
    <property type="match status" value="1"/>
</dbReference>
<evidence type="ECO:0000256" key="2">
    <source>
        <dbReference type="ARBA" id="ARBA00005011"/>
    </source>
</evidence>
<keyword evidence="7" id="KW-0808">Transferase</keyword>
<evidence type="ECO:0000256" key="1">
    <source>
        <dbReference type="ARBA" id="ARBA00001933"/>
    </source>
</evidence>
<keyword evidence="8 11" id="KW-0663">Pyridoxal phosphate</keyword>
<evidence type="ECO:0000256" key="8">
    <source>
        <dbReference type="ARBA" id="ARBA00022898"/>
    </source>
</evidence>
<dbReference type="InterPro" id="IPR015424">
    <property type="entry name" value="PyrdxlP-dep_Trfase"/>
</dbReference>
<keyword evidence="14" id="KW-1185">Reference proteome</keyword>
<keyword evidence="6" id="KW-0028">Amino-acid biosynthesis</keyword>
<keyword evidence="5 13" id="KW-0032">Aminotransferase</keyword>
<evidence type="ECO:0000256" key="3">
    <source>
        <dbReference type="ARBA" id="ARBA00007970"/>
    </source>
</evidence>
<evidence type="ECO:0000256" key="5">
    <source>
        <dbReference type="ARBA" id="ARBA00022576"/>
    </source>
</evidence>
<evidence type="ECO:0000256" key="10">
    <source>
        <dbReference type="ARBA" id="ARBA00047481"/>
    </source>
</evidence>
<dbReference type="Gene3D" id="3.40.50.1000">
    <property type="entry name" value="HAD superfamily/HAD-like"/>
    <property type="match status" value="1"/>
</dbReference>
<dbReference type="SFLD" id="SFLDS00003">
    <property type="entry name" value="Haloacid_Dehalogenase"/>
    <property type="match status" value="1"/>
</dbReference>
<comment type="caution">
    <text evidence="13">The sequence shown here is derived from an EMBL/GenBank/DDBJ whole genome shotgun (WGS) entry which is preliminary data.</text>
</comment>
<evidence type="ECO:0000256" key="4">
    <source>
        <dbReference type="ARBA" id="ARBA00012748"/>
    </source>
</evidence>
<dbReference type="SFLD" id="SFLDG01129">
    <property type="entry name" value="C1.5:_HAD__Beta-PGM__Phosphata"/>
    <property type="match status" value="1"/>
</dbReference>
<dbReference type="InterPro" id="IPR004839">
    <property type="entry name" value="Aminotransferase_I/II_large"/>
</dbReference>
<comment type="cofactor">
    <cofactor evidence="1 11">
        <name>pyridoxal 5'-phosphate</name>
        <dbReference type="ChEBI" id="CHEBI:597326"/>
    </cofactor>
</comment>
<dbReference type="PANTHER" id="PTHR43643:SF6">
    <property type="entry name" value="HISTIDINOL-PHOSPHATE AMINOTRANSFERASE"/>
    <property type="match status" value="1"/>
</dbReference>
<dbReference type="InterPro" id="IPR001917">
    <property type="entry name" value="Aminotrans_II_pyridoxalP_BS"/>
</dbReference>
<dbReference type="CDD" id="cd00609">
    <property type="entry name" value="AAT_like"/>
    <property type="match status" value="1"/>
</dbReference>
<dbReference type="InterPro" id="IPR036412">
    <property type="entry name" value="HAD-like_sf"/>
</dbReference>
<evidence type="ECO:0000256" key="11">
    <source>
        <dbReference type="RuleBase" id="RU003693"/>
    </source>
</evidence>
<reference evidence="13" key="1">
    <citation type="submission" date="2021-03" db="EMBL/GenBank/DDBJ databases">
        <authorList>
            <person name="Wang G."/>
        </authorList>
    </citation>
    <scope>NUCLEOTIDE SEQUENCE</scope>
    <source>
        <strain evidence="13">KCTC 12899</strain>
    </source>
</reference>
<dbReference type="InterPro" id="IPR015422">
    <property type="entry name" value="PyrdxlP-dep_Trfase_small"/>
</dbReference>
<dbReference type="EMBL" id="JAFREP010000016">
    <property type="protein sequence ID" value="MBO1320229.1"/>
    <property type="molecule type" value="Genomic_DNA"/>
</dbReference>
<comment type="similarity">
    <text evidence="3">Belongs to the class-II pyridoxal-phosphate-dependent aminotransferase family. Histidinol-phosphate aminotransferase subfamily.</text>
</comment>
<evidence type="ECO:0000313" key="13">
    <source>
        <dbReference type="EMBL" id="MBO1320229.1"/>
    </source>
</evidence>
<dbReference type="InterPro" id="IPR023214">
    <property type="entry name" value="HAD_sf"/>
</dbReference>
<organism evidence="13 14">
    <name type="scientific">Acanthopleuribacter pedis</name>
    <dbReference type="NCBI Taxonomy" id="442870"/>
    <lineage>
        <taxon>Bacteria</taxon>
        <taxon>Pseudomonadati</taxon>
        <taxon>Acidobacteriota</taxon>
        <taxon>Holophagae</taxon>
        <taxon>Acanthopleuribacterales</taxon>
        <taxon>Acanthopleuribacteraceae</taxon>
        <taxon>Acanthopleuribacter</taxon>
    </lineage>
</organism>
<dbReference type="SUPFAM" id="SSF53383">
    <property type="entry name" value="PLP-dependent transferases"/>
    <property type="match status" value="1"/>
</dbReference>
<evidence type="ECO:0000259" key="12">
    <source>
        <dbReference type="Pfam" id="PF00155"/>
    </source>
</evidence>
<comment type="catalytic activity">
    <reaction evidence="10">
        <text>L-histidinol phosphate + 2-oxoglutarate = 3-(imidazol-4-yl)-2-oxopropyl phosphate + L-glutamate</text>
        <dbReference type="Rhea" id="RHEA:23744"/>
        <dbReference type="ChEBI" id="CHEBI:16810"/>
        <dbReference type="ChEBI" id="CHEBI:29985"/>
        <dbReference type="ChEBI" id="CHEBI:57766"/>
        <dbReference type="ChEBI" id="CHEBI:57980"/>
        <dbReference type="EC" id="2.6.1.9"/>
    </reaction>
</comment>
<dbReference type="AlphaFoldDB" id="A0A8J7QA29"/>
<protein>
    <recommendedName>
        <fullName evidence="4">histidinol-phosphate transaminase</fullName>
        <ecNumber evidence="4">2.6.1.9</ecNumber>
    </recommendedName>
</protein>
<dbReference type="GO" id="GO:0030170">
    <property type="term" value="F:pyridoxal phosphate binding"/>
    <property type="evidence" value="ECO:0007669"/>
    <property type="project" value="InterPro"/>
</dbReference>
<dbReference type="Pfam" id="PF00155">
    <property type="entry name" value="Aminotran_1_2"/>
    <property type="match status" value="1"/>
</dbReference>
<dbReference type="GO" id="GO:0000105">
    <property type="term" value="P:L-histidine biosynthetic process"/>
    <property type="evidence" value="ECO:0007669"/>
    <property type="project" value="UniProtKB-KW"/>
</dbReference>
<dbReference type="GO" id="GO:0004400">
    <property type="term" value="F:histidinol-phosphate transaminase activity"/>
    <property type="evidence" value="ECO:0007669"/>
    <property type="project" value="UniProtKB-EC"/>
</dbReference>
<dbReference type="RefSeq" id="WP_207860183.1">
    <property type="nucleotide sequence ID" value="NZ_JAFREP010000016.1"/>
</dbReference>
<dbReference type="Proteomes" id="UP000664417">
    <property type="component" value="Unassembled WGS sequence"/>
</dbReference>
<dbReference type="Gene3D" id="3.40.640.10">
    <property type="entry name" value="Type I PLP-dependent aspartate aminotransferase-like (Major domain)"/>
    <property type="match status" value="1"/>
</dbReference>
<dbReference type="EC" id="2.6.1.9" evidence="4"/>
<dbReference type="InterPro" id="IPR015421">
    <property type="entry name" value="PyrdxlP-dep_Trfase_major"/>
</dbReference>
<name>A0A8J7QA29_9BACT</name>
<comment type="pathway">
    <text evidence="2">Amino-acid biosynthesis; L-histidine biosynthesis; L-histidine from 5-phospho-alpha-D-ribose 1-diphosphate: step 7/9.</text>
</comment>
<dbReference type="InterPro" id="IPR050106">
    <property type="entry name" value="HistidinolP_aminotransfase"/>
</dbReference>
<evidence type="ECO:0000256" key="9">
    <source>
        <dbReference type="ARBA" id="ARBA00023102"/>
    </source>
</evidence>
<gene>
    <name evidence="13" type="ORF">J3U88_17270</name>
</gene>
<dbReference type="PROSITE" id="PS00599">
    <property type="entry name" value="AA_TRANSFER_CLASS_2"/>
    <property type="match status" value="1"/>
</dbReference>
<dbReference type="PANTHER" id="PTHR43643">
    <property type="entry name" value="HISTIDINOL-PHOSPHATE AMINOTRANSFERASE 2"/>
    <property type="match status" value="1"/>
</dbReference>
<sequence length="567" mass="62520">MSLKVALAPSSPVFQAADRPGCKLDQNERSEALPHWLEKAINQIPAQAVWRYPDRRELEAALAEKFGLEDGMVLVGNGGDEVIQYLIADLPAGTPLIAPLPTFGFYREQAAIWPVKPVFLPAKDDLTFDLEACRSAIRENPNGVFILIRPNNPTGEMVSREEALELLALCREHNTLVLLDEAYAEFADDDLLDQLQANPHLVILRTFSKAYGLAGLRLGYFLASAELLNRLRKRVMPYNVSGVTLHLGLAALQPNAEGEVRTYCERVIENRRYFEKLLAEWGIRSLPSQANFITMQLGDARAAFVGKVMAAQGFAVRTFNRAPITGCVRFSIPADTCAFKDALMLALKPDLLCLDVDGTLIDVVESFDTAVTTTVEHYTGQTPDRDEILALRAAGGYNDDFQLAAELVRRRGVAVDLEALKDVFRGIYFGDETRAGANQSESLLINDDLWARWKQRALDGSWSLALVTGRDRKEMAHGLTLLDYPEDQPVYTIDDVAVGKPDPEGIRAAAERTGRRRIWMVGDNLDDIRAAHAAGAVAIGVGENREALEAAGCAVFLDDINQLETLL</sequence>
<keyword evidence="9" id="KW-0368">Histidine biosynthesis</keyword>
<dbReference type="SUPFAM" id="SSF56784">
    <property type="entry name" value="HAD-like"/>
    <property type="match status" value="1"/>
</dbReference>
<dbReference type="InterPro" id="IPR006439">
    <property type="entry name" value="HAD-SF_hydro_IA"/>
</dbReference>
<dbReference type="NCBIfam" id="TIGR01549">
    <property type="entry name" value="HAD-SF-IA-v1"/>
    <property type="match status" value="1"/>
</dbReference>
<proteinExistence type="inferred from homology"/>
<dbReference type="Gene3D" id="3.90.1150.10">
    <property type="entry name" value="Aspartate Aminotransferase, domain 1"/>
    <property type="match status" value="1"/>
</dbReference>